<gene>
    <name evidence="1" type="ORF">JETT_2788</name>
</gene>
<dbReference type="InterPro" id="IPR024078">
    <property type="entry name" value="LmbE-like_dom_sf"/>
</dbReference>
<evidence type="ECO:0008006" key="3">
    <source>
        <dbReference type="Google" id="ProtNLM"/>
    </source>
</evidence>
<protein>
    <recommendedName>
        <fullName evidence="3">LmbE family protein</fullName>
    </recommendedName>
</protein>
<dbReference type="PANTHER" id="PTHR12993:SF11">
    <property type="entry name" value="N-ACETYLGLUCOSAMINYL-PHOSPHATIDYLINOSITOL DE-N-ACETYLASE"/>
    <property type="match status" value="1"/>
</dbReference>
<evidence type="ECO:0000313" key="1">
    <source>
        <dbReference type="EMBL" id="TLD40953.1"/>
    </source>
</evidence>
<dbReference type="EMBL" id="SULG01000070">
    <property type="protein sequence ID" value="TLD40953.1"/>
    <property type="molecule type" value="Genomic_DNA"/>
</dbReference>
<sequence>MRKKEIGKHKPKMNKGVDRILILAPHTDDGEMGCGGSIAKFIEEDKEVFYAAFSTAEESVPPGFCKNILEIEIKDAIQKIGIRPQNLIIYKFEVRKLNYFRQEILEELIKLKKEIEPDLIFMPSLNDSHQDHLTVAHEGLRAFKTKTILGYELIWNNLAFNTTSFIKLDKRHVEKKSDALMEYRSQRERIYMSKEFILSLAKARGIQIGTEYAEAFEVVRFIM</sequence>
<dbReference type="Pfam" id="PF02585">
    <property type="entry name" value="PIG-L"/>
    <property type="match status" value="1"/>
</dbReference>
<reference evidence="1 2" key="1">
    <citation type="submission" date="2019-04" db="EMBL/GenBank/DDBJ databases">
        <title>Genome of a novel bacterium Candidatus Jettenia ecosi reconstructed from metagenome of an anammox bioreactor.</title>
        <authorList>
            <person name="Mardanov A.V."/>
            <person name="Beletsky A.V."/>
            <person name="Ravin N.V."/>
            <person name="Botchkova E.A."/>
            <person name="Litti Y.V."/>
            <person name="Nozhevnikova A.N."/>
        </authorList>
    </citation>
    <scope>NUCLEOTIDE SEQUENCE [LARGE SCALE GENOMIC DNA]</scope>
    <source>
        <strain evidence="1">J2</strain>
    </source>
</reference>
<name>A0A533Q8F6_9BACT</name>
<dbReference type="SUPFAM" id="SSF102588">
    <property type="entry name" value="LmbE-like"/>
    <property type="match status" value="1"/>
</dbReference>
<comment type="caution">
    <text evidence="1">The sequence shown here is derived from an EMBL/GenBank/DDBJ whole genome shotgun (WGS) entry which is preliminary data.</text>
</comment>
<evidence type="ECO:0000313" key="2">
    <source>
        <dbReference type="Proteomes" id="UP000319783"/>
    </source>
</evidence>
<dbReference type="AlphaFoldDB" id="A0A533Q8F6"/>
<dbReference type="PANTHER" id="PTHR12993">
    <property type="entry name" value="N-ACETYLGLUCOSAMINYL-PHOSPHATIDYLINOSITOL DE-N-ACETYLASE-RELATED"/>
    <property type="match status" value="1"/>
</dbReference>
<proteinExistence type="predicted"/>
<organism evidence="1 2">
    <name type="scientific">Candidatus Jettenia ecosi</name>
    <dbReference type="NCBI Taxonomy" id="2494326"/>
    <lineage>
        <taxon>Bacteria</taxon>
        <taxon>Pseudomonadati</taxon>
        <taxon>Planctomycetota</taxon>
        <taxon>Candidatus Brocadiia</taxon>
        <taxon>Candidatus Brocadiales</taxon>
        <taxon>Candidatus Brocadiaceae</taxon>
        <taxon>Candidatus Jettenia</taxon>
    </lineage>
</organism>
<dbReference type="Gene3D" id="3.40.50.10320">
    <property type="entry name" value="LmbE-like"/>
    <property type="match status" value="1"/>
</dbReference>
<accession>A0A533Q8F6</accession>
<dbReference type="Proteomes" id="UP000319783">
    <property type="component" value="Unassembled WGS sequence"/>
</dbReference>
<dbReference type="InterPro" id="IPR003737">
    <property type="entry name" value="GlcNAc_PI_deacetylase-related"/>
</dbReference>
<dbReference type="GO" id="GO:0016811">
    <property type="term" value="F:hydrolase activity, acting on carbon-nitrogen (but not peptide) bonds, in linear amides"/>
    <property type="evidence" value="ECO:0007669"/>
    <property type="project" value="TreeGrafter"/>
</dbReference>